<feature type="compositionally biased region" description="Basic and acidic residues" evidence="1">
    <location>
        <begin position="1"/>
        <end position="13"/>
    </location>
</feature>
<name>M5RLW6_9BACT</name>
<organism evidence="2 3">
    <name type="scientific">Rhodopirellula maiorica SM1</name>
    <dbReference type="NCBI Taxonomy" id="1265738"/>
    <lineage>
        <taxon>Bacteria</taxon>
        <taxon>Pseudomonadati</taxon>
        <taxon>Planctomycetota</taxon>
        <taxon>Planctomycetia</taxon>
        <taxon>Pirellulales</taxon>
        <taxon>Pirellulaceae</taxon>
        <taxon>Novipirellula</taxon>
    </lineage>
</organism>
<gene>
    <name evidence="2" type="ORF">RMSM_02878</name>
</gene>
<dbReference type="Proteomes" id="UP000011991">
    <property type="component" value="Unassembled WGS sequence"/>
</dbReference>
<evidence type="ECO:0000256" key="1">
    <source>
        <dbReference type="SAM" id="MobiDB-lite"/>
    </source>
</evidence>
<accession>M5RLW6</accession>
<dbReference type="PATRIC" id="fig|1265738.3.peg.2880"/>
<sequence>MVRHKTREDDAGRKSSQQTKLAGRIGDAAGMLTRRGSEQTSNEPPK</sequence>
<protein>
    <submittedName>
        <fullName evidence="2">Uncharacterized protein</fullName>
    </submittedName>
</protein>
<proteinExistence type="predicted"/>
<feature type="region of interest" description="Disordered" evidence="1">
    <location>
        <begin position="1"/>
        <end position="46"/>
    </location>
</feature>
<dbReference type="EMBL" id="ANOG01000410">
    <property type="protein sequence ID" value="EMI20201.1"/>
    <property type="molecule type" value="Genomic_DNA"/>
</dbReference>
<dbReference type="AlphaFoldDB" id="M5RLW6"/>
<reference evidence="2 3" key="1">
    <citation type="journal article" date="2013" name="Mar. Genomics">
        <title>Expression of sulfatases in Rhodopirellula baltica and the diversity of sulfatases in the genus Rhodopirellula.</title>
        <authorList>
            <person name="Wegner C.E."/>
            <person name="Richter-Heitmann T."/>
            <person name="Klindworth A."/>
            <person name="Klockow C."/>
            <person name="Richter M."/>
            <person name="Achstetter T."/>
            <person name="Glockner F.O."/>
            <person name="Harder J."/>
        </authorList>
    </citation>
    <scope>NUCLEOTIDE SEQUENCE [LARGE SCALE GENOMIC DNA]</scope>
    <source>
        <strain evidence="2 3">SM1</strain>
    </source>
</reference>
<evidence type="ECO:0000313" key="2">
    <source>
        <dbReference type="EMBL" id="EMI20201.1"/>
    </source>
</evidence>
<comment type="caution">
    <text evidence="2">The sequence shown here is derived from an EMBL/GenBank/DDBJ whole genome shotgun (WGS) entry which is preliminary data.</text>
</comment>
<keyword evidence="3" id="KW-1185">Reference proteome</keyword>
<evidence type="ECO:0000313" key="3">
    <source>
        <dbReference type="Proteomes" id="UP000011991"/>
    </source>
</evidence>